<feature type="compositionally biased region" description="Polar residues" evidence="1">
    <location>
        <begin position="1"/>
        <end position="20"/>
    </location>
</feature>
<proteinExistence type="predicted"/>
<feature type="compositionally biased region" description="Basic and acidic residues" evidence="1">
    <location>
        <begin position="92"/>
        <end position="102"/>
    </location>
</feature>
<evidence type="ECO:0000256" key="1">
    <source>
        <dbReference type="SAM" id="MobiDB-lite"/>
    </source>
</evidence>
<gene>
    <name evidence="2" type="ORF">ACHAWO_001767</name>
</gene>
<dbReference type="Proteomes" id="UP001530400">
    <property type="component" value="Unassembled WGS sequence"/>
</dbReference>
<comment type="caution">
    <text evidence="2">The sequence shown here is derived from an EMBL/GenBank/DDBJ whole genome shotgun (WGS) entry which is preliminary data.</text>
</comment>
<organism evidence="2 3">
    <name type="scientific">Cyclotella atomus</name>
    <dbReference type="NCBI Taxonomy" id="382360"/>
    <lineage>
        <taxon>Eukaryota</taxon>
        <taxon>Sar</taxon>
        <taxon>Stramenopiles</taxon>
        <taxon>Ochrophyta</taxon>
        <taxon>Bacillariophyta</taxon>
        <taxon>Coscinodiscophyceae</taxon>
        <taxon>Thalassiosirophycidae</taxon>
        <taxon>Stephanodiscales</taxon>
        <taxon>Stephanodiscaceae</taxon>
        <taxon>Cyclotella</taxon>
    </lineage>
</organism>
<accession>A0ABD3PH55</accession>
<feature type="region of interest" description="Disordered" evidence="1">
    <location>
        <begin position="1"/>
        <end position="112"/>
    </location>
</feature>
<keyword evidence="3" id="KW-1185">Reference proteome</keyword>
<dbReference type="AlphaFoldDB" id="A0ABD3PH55"/>
<evidence type="ECO:0000313" key="3">
    <source>
        <dbReference type="Proteomes" id="UP001530400"/>
    </source>
</evidence>
<dbReference type="EMBL" id="JALLPJ020000617">
    <property type="protein sequence ID" value="KAL3787282.1"/>
    <property type="molecule type" value="Genomic_DNA"/>
</dbReference>
<protein>
    <submittedName>
        <fullName evidence="2">Uncharacterized protein</fullName>
    </submittedName>
</protein>
<sequence>MATISSDKAASATAGEQNPPSSLPPKPSRASTADAGRKWSSSWKGPSGTIRIPADDGPGRVQSEPSRGGAQASSEAPYTRGASPNPPTILETHLDLDPPPLKEEEEPGMHPSPLKDFTLGIERVENELDHIQTVCGLERLLLGFGEHQRKRRFRLQVVVESKQDPREVAEQLFETLNKLELELTRADDLEALHDSYEIYSCGSESDESSWEQERIHPTMKFKYKPINLFFERKSTNKITTPTGKHAMMIQPQM</sequence>
<name>A0ABD3PH55_9STRA</name>
<evidence type="ECO:0000313" key="2">
    <source>
        <dbReference type="EMBL" id="KAL3787282.1"/>
    </source>
</evidence>
<reference evidence="2 3" key="1">
    <citation type="submission" date="2024-10" db="EMBL/GenBank/DDBJ databases">
        <title>Updated reference genomes for cyclostephanoid diatoms.</title>
        <authorList>
            <person name="Roberts W.R."/>
            <person name="Alverson A.J."/>
        </authorList>
    </citation>
    <scope>NUCLEOTIDE SEQUENCE [LARGE SCALE GENOMIC DNA]</scope>
    <source>
        <strain evidence="2 3">AJA010-31</strain>
    </source>
</reference>